<reference evidence="1" key="1">
    <citation type="submission" date="2012-01" db="EMBL/GenBank/DDBJ databases">
        <title>The Genome Sequence of Treponema denticola H1-T.</title>
        <authorList>
            <consortium name="The Broad Institute Genome Sequencing Platform"/>
            <person name="Earl A."/>
            <person name="Ward D."/>
            <person name="Feldgarden M."/>
            <person name="Gevers D."/>
            <person name="Blanton J.M."/>
            <person name="Fenno C.J."/>
            <person name="Baranova O.V."/>
            <person name="Mathney J."/>
            <person name="Dewhirst F.E."/>
            <person name="Izard J."/>
            <person name="Young S.K."/>
            <person name="Zeng Q."/>
            <person name="Gargeya S."/>
            <person name="Fitzgerald M."/>
            <person name="Haas B."/>
            <person name="Abouelleil A."/>
            <person name="Alvarado L."/>
            <person name="Arachchi H.M."/>
            <person name="Berlin A."/>
            <person name="Chapman S.B."/>
            <person name="Gearin G."/>
            <person name="Goldberg J."/>
            <person name="Griggs A."/>
            <person name="Gujja S."/>
            <person name="Hansen M."/>
            <person name="Heiman D."/>
            <person name="Howarth C."/>
            <person name="Larimer J."/>
            <person name="Lui A."/>
            <person name="MacDonald P.J.P."/>
            <person name="McCowen C."/>
            <person name="Montmayeur A."/>
            <person name="Murphy C."/>
            <person name="Neiman D."/>
            <person name="Pearson M."/>
            <person name="Priest M."/>
            <person name="Roberts A."/>
            <person name="Saif S."/>
            <person name="Shea T."/>
            <person name="Sisk P."/>
            <person name="Stolte C."/>
            <person name="Sykes S."/>
            <person name="Wortman J."/>
            <person name="Nusbaum C."/>
            <person name="Birren B."/>
        </authorList>
    </citation>
    <scope>NUCLEOTIDE SEQUENCE [LARGE SCALE GENOMIC DNA]</scope>
    <source>
        <strain evidence="1">H1-T</strain>
    </source>
</reference>
<dbReference type="AlphaFoldDB" id="M2BFF6"/>
<proteinExistence type="predicted"/>
<accession>M2BFF6</accession>
<organism evidence="1">
    <name type="scientific">Treponema denticola H1-T</name>
    <dbReference type="NCBI Taxonomy" id="999431"/>
    <lineage>
        <taxon>Bacteria</taxon>
        <taxon>Pseudomonadati</taxon>
        <taxon>Spirochaetota</taxon>
        <taxon>Spirochaetia</taxon>
        <taxon>Spirochaetales</taxon>
        <taxon>Treponemataceae</taxon>
        <taxon>Treponema</taxon>
    </lineage>
</organism>
<protein>
    <submittedName>
        <fullName evidence="1">Uncharacterized protein</fullName>
    </submittedName>
</protein>
<dbReference type="RefSeq" id="WP_002686795.1">
    <property type="nucleotide sequence ID" value="NZ_CM001794.1"/>
</dbReference>
<name>M2BFF6_TREDN</name>
<dbReference type="EMBL" id="AGDW01000001">
    <property type="protein sequence ID" value="EMB34561.1"/>
    <property type="molecule type" value="Genomic_DNA"/>
</dbReference>
<sequence length="111" mass="12702">MKQTFPVVFNERTLKELKNKMFVGVGGEATEYIVGETILNPESPTEQATWYRAARVSLIDDFESLCDFLVKGETDQAVNLAYSIKEYLIEADSSCREIVKRFKARLQEITE</sequence>
<dbReference type="Proteomes" id="UP000011708">
    <property type="component" value="Chromosome"/>
</dbReference>
<comment type="caution">
    <text evidence="1">The sequence shown here is derived from an EMBL/GenBank/DDBJ whole genome shotgun (WGS) entry which is preliminary data.</text>
</comment>
<dbReference type="PATRIC" id="fig|999431.4.peg.103"/>
<gene>
    <name evidence="1" type="ORF">HMPREF9725_00100</name>
</gene>
<evidence type="ECO:0000313" key="1">
    <source>
        <dbReference type="EMBL" id="EMB34561.1"/>
    </source>
</evidence>
<dbReference type="HOGENOM" id="CLU_2157253_0_0_12"/>